<proteinExistence type="inferred from homology"/>
<gene>
    <name evidence="20" type="ORF">H9702_05180</name>
</gene>
<evidence type="ECO:0000256" key="17">
    <source>
        <dbReference type="SAM" id="Phobius"/>
    </source>
</evidence>
<dbReference type="Gene3D" id="3.40.710.10">
    <property type="entry name" value="DD-peptidase/beta-lactamase superfamily"/>
    <property type="match status" value="1"/>
</dbReference>
<evidence type="ECO:0000259" key="19">
    <source>
        <dbReference type="Pfam" id="PF00912"/>
    </source>
</evidence>
<dbReference type="AlphaFoldDB" id="A0A9D2NQ60"/>
<evidence type="ECO:0000259" key="18">
    <source>
        <dbReference type="Pfam" id="PF00905"/>
    </source>
</evidence>
<accession>A0A9D2NQ60</accession>
<dbReference type="SUPFAM" id="SSF56601">
    <property type="entry name" value="beta-lactamase/transpeptidase-like"/>
    <property type="match status" value="1"/>
</dbReference>
<dbReference type="InterPro" id="IPR050396">
    <property type="entry name" value="Glycosyltr_51/Transpeptidase"/>
</dbReference>
<reference evidence="20" key="1">
    <citation type="journal article" date="2021" name="PeerJ">
        <title>Extensive microbial diversity within the chicken gut microbiome revealed by metagenomics and culture.</title>
        <authorList>
            <person name="Gilroy R."/>
            <person name="Ravi A."/>
            <person name="Getino M."/>
            <person name="Pursley I."/>
            <person name="Horton D.L."/>
            <person name="Alikhan N.F."/>
            <person name="Baker D."/>
            <person name="Gharbi K."/>
            <person name="Hall N."/>
            <person name="Watson M."/>
            <person name="Adriaenssens E.M."/>
            <person name="Foster-Nyarko E."/>
            <person name="Jarju S."/>
            <person name="Secka A."/>
            <person name="Antonio M."/>
            <person name="Oren A."/>
            <person name="Chaudhuri R.R."/>
            <person name="La Ragione R."/>
            <person name="Hildebrand F."/>
            <person name="Pallen M.J."/>
        </authorList>
    </citation>
    <scope>NUCLEOTIDE SEQUENCE</scope>
    <source>
        <strain evidence="20">CHK187-11901</strain>
    </source>
</reference>
<keyword evidence="6" id="KW-0645">Protease</keyword>
<keyword evidence="14" id="KW-0961">Cell wall biogenesis/degradation</keyword>
<keyword evidence="17" id="KW-0812">Transmembrane</keyword>
<evidence type="ECO:0000256" key="9">
    <source>
        <dbReference type="ARBA" id="ARBA00022801"/>
    </source>
</evidence>
<comment type="similarity">
    <text evidence="3">In the N-terminal section; belongs to the glycosyltransferase 51 family.</text>
</comment>
<keyword evidence="8" id="KW-0808">Transferase</keyword>
<dbReference type="GO" id="GO:0008360">
    <property type="term" value="P:regulation of cell shape"/>
    <property type="evidence" value="ECO:0007669"/>
    <property type="project" value="UniProtKB-KW"/>
</dbReference>
<dbReference type="GO" id="GO:0071555">
    <property type="term" value="P:cell wall organization"/>
    <property type="evidence" value="ECO:0007669"/>
    <property type="project" value="UniProtKB-KW"/>
</dbReference>
<evidence type="ECO:0000256" key="11">
    <source>
        <dbReference type="ARBA" id="ARBA00022984"/>
    </source>
</evidence>
<dbReference type="GO" id="GO:0006508">
    <property type="term" value="P:proteolysis"/>
    <property type="evidence" value="ECO:0007669"/>
    <property type="project" value="UniProtKB-KW"/>
</dbReference>
<dbReference type="PANTHER" id="PTHR32282">
    <property type="entry name" value="BINDING PROTEIN TRANSPEPTIDASE, PUTATIVE-RELATED"/>
    <property type="match status" value="1"/>
</dbReference>
<dbReference type="GO" id="GO:0008955">
    <property type="term" value="F:peptidoglycan glycosyltransferase activity"/>
    <property type="evidence" value="ECO:0007669"/>
    <property type="project" value="UniProtKB-EC"/>
</dbReference>
<feature type="domain" description="Penicillin-binding protein transpeptidase" evidence="18">
    <location>
        <begin position="307"/>
        <end position="551"/>
    </location>
</feature>
<evidence type="ECO:0000256" key="14">
    <source>
        <dbReference type="ARBA" id="ARBA00023316"/>
    </source>
</evidence>
<dbReference type="GO" id="GO:0005886">
    <property type="term" value="C:plasma membrane"/>
    <property type="evidence" value="ECO:0007669"/>
    <property type="project" value="UniProtKB-SubCell"/>
</dbReference>
<evidence type="ECO:0000256" key="2">
    <source>
        <dbReference type="ARBA" id="ARBA00007090"/>
    </source>
</evidence>
<evidence type="ECO:0000256" key="12">
    <source>
        <dbReference type="ARBA" id="ARBA00023136"/>
    </source>
</evidence>
<dbReference type="InterPro" id="IPR023346">
    <property type="entry name" value="Lysozyme-like_dom_sf"/>
</dbReference>
<evidence type="ECO:0000256" key="13">
    <source>
        <dbReference type="ARBA" id="ARBA00023268"/>
    </source>
</evidence>
<comment type="catalytic activity">
    <reaction evidence="16">
        <text>[GlcNAc-(1-&gt;4)-Mur2Ac(oyl-L-Ala-gamma-D-Glu-L-Lys-D-Ala-D-Ala)](n)-di-trans,octa-cis-undecaprenyl diphosphate + beta-D-GlcNAc-(1-&gt;4)-Mur2Ac(oyl-L-Ala-gamma-D-Glu-L-Lys-D-Ala-D-Ala)-di-trans,octa-cis-undecaprenyl diphosphate = [GlcNAc-(1-&gt;4)-Mur2Ac(oyl-L-Ala-gamma-D-Glu-L-Lys-D-Ala-D-Ala)](n+1)-di-trans,octa-cis-undecaprenyl diphosphate + di-trans,octa-cis-undecaprenyl diphosphate + H(+)</text>
        <dbReference type="Rhea" id="RHEA:23708"/>
        <dbReference type="Rhea" id="RHEA-COMP:9602"/>
        <dbReference type="Rhea" id="RHEA-COMP:9603"/>
        <dbReference type="ChEBI" id="CHEBI:15378"/>
        <dbReference type="ChEBI" id="CHEBI:58405"/>
        <dbReference type="ChEBI" id="CHEBI:60033"/>
        <dbReference type="ChEBI" id="CHEBI:78435"/>
        <dbReference type="EC" id="2.4.99.28"/>
    </reaction>
</comment>
<comment type="caution">
    <text evidence="20">The sequence shown here is derived from an EMBL/GenBank/DDBJ whole genome shotgun (WGS) entry which is preliminary data.</text>
</comment>
<evidence type="ECO:0000256" key="3">
    <source>
        <dbReference type="ARBA" id="ARBA00007739"/>
    </source>
</evidence>
<organism evidence="20 21">
    <name type="scientific">Candidatus Merdibacter merdavium</name>
    <dbReference type="NCBI Taxonomy" id="2838692"/>
    <lineage>
        <taxon>Bacteria</taxon>
        <taxon>Bacillati</taxon>
        <taxon>Bacillota</taxon>
        <taxon>Erysipelotrichia</taxon>
        <taxon>Erysipelotrichales</taxon>
        <taxon>Erysipelotrichaceae</taxon>
        <taxon>Merdibacter</taxon>
    </lineage>
</organism>
<dbReference type="PANTHER" id="PTHR32282:SF11">
    <property type="entry name" value="PENICILLIN-BINDING PROTEIN 1B"/>
    <property type="match status" value="1"/>
</dbReference>
<keyword evidence="12 17" id="KW-0472">Membrane</keyword>
<keyword evidence="10" id="KW-0133">Cell shape</keyword>
<dbReference type="InterPro" id="IPR012338">
    <property type="entry name" value="Beta-lactam/transpept-like"/>
</dbReference>
<dbReference type="GO" id="GO:0008658">
    <property type="term" value="F:penicillin binding"/>
    <property type="evidence" value="ECO:0007669"/>
    <property type="project" value="InterPro"/>
</dbReference>
<protein>
    <submittedName>
        <fullName evidence="20">Transglycosylase domain-containing protein</fullName>
    </submittedName>
</protein>
<evidence type="ECO:0000256" key="5">
    <source>
        <dbReference type="ARBA" id="ARBA00022645"/>
    </source>
</evidence>
<dbReference type="Pfam" id="PF00912">
    <property type="entry name" value="Transgly"/>
    <property type="match status" value="1"/>
</dbReference>
<evidence type="ECO:0000256" key="4">
    <source>
        <dbReference type="ARBA" id="ARBA00022475"/>
    </source>
</evidence>
<reference evidence="20" key="2">
    <citation type="submission" date="2021-04" db="EMBL/GenBank/DDBJ databases">
        <authorList>
            <person name="Gilroy R."/>
        </authorList>
    </citation>
    <scope>NUCLEOTIDE SEQUENCE</scope>
    <source>
        <strain evidence="20">CHK187-11901</strain>
    </source>
</reference>
<sequence>MKKAVKIIAWMLFILVSGILLIYTYALLAPLSLSEQRQHITLYDRSGDILYESNFGEDMTWCDLEDIPIQVQDAFVAVEDRRFYLHMGFDPIRIASALRNNLRSDTLQGGSTITQQYAKNLFLTNEQTLQRKIEEFFYAVRLEMHYSKADILEGYLNTLYFGHGVYGISEASSYYFGKTMDELNAGELAMLVGVVNGPGAFSPYLHYDNAISRQQTVLQVLKDEQVISEKEYESAMNEELVLLDHADDESEDDIRAYYIDAVLNELSSIGLSGEQLDVYTYFDARASRALYLSLQENLDSDSEIQAAAVILEPFTDHILAMAGGKSYTESQYNRALHAERQIASTIKPLLYYCALQQGFTPSTTFISQPTTFQLGDNDTYAPGNYGDQYPYQEISMINAIGMSDNIYAVKTHLFLGTQTLQDALKQYGITADDNASLALGTVSLNVCELASIYNSFASEGLYAKPQLIAGIRSGENWIMQDETQMKQLLKRDETLILSQLLTATYDPKNTTYAYPSMLGSAPEVTTAVKSGTSDWDSLTAGYNPQYTVVIWNGYDDNRTLERADMTHARKIFQSVFNKLYKDQEGPWYERPDTLEERVVDPISGELSANGSPYWYKKK</sequence>
<dbReference type="FunFam" id="1.10.3810.10:FF:000001">
    <property type="entry name" value="Penicillin-binding protein 1A"/>
    <property type="match status" value="1"/>
</dbReference>
<comment type="catalytic activity">
    <reaction evidence="15">
        <text>Preferential cleavage: (Ac)2-L-Lys-D-Ala-|-D-Ala. Also transpeptidation of peptidyl-alanyl moieties that are N-acyl substituents of D-alanine.</text>
        <dbReference type="EC" id="3.4.16.4"/>
    </reaction>
</comment>
<evidence type="ECO:0000256" key="6">
    <source>
        <dbReference type="ARBA" id="ARBA00022670"/>
    </source>
</evidence>
<comment type="subcellular location">
    <subcellularLocation>
        <location evidence="1">Cell membrane</location>
    </subcellularLocation>
</comment>
<evidence type="ECO:0000256" key="16">
    <source>
        <dbReference type="ARBA" id="ARBA00049902"/>
    </source>
</evidence>
<dbReference type="Gene3D" id="1.10.3810.10">
    <property type="entry name" value="Biosynthetic peptidoglycan transglycosylase-like"/>
    <property type="match status" value="1"/>
</dbReference>
<evidence type="ECO:0000313" key="21">
    <source>
        <dbReference type="Proteomes" id="UP000823896"/>
    </source>
</evidence>
<keyword evidence="7" id="KW-0328">Glycosyltransferase</keyword>
<keyword evidence="11" id="KW-0573">Peptidoglycan synthesis</keyword>
<evidence type="ECO:0000313" key="20">
    <source>
        <dbReference type="EMBL" id="HJC36505.1"/>
    </source>
</evidence>
<dbReference type="Proteomes" id="UP000823896">
    <property type="component" value="Unassembled WGS sequence"/>
</dbReference>
<dbReference type="InterPro" id="IPR001460">
    <property type="entry name" value="PCN-bd_Tpept"/>
</dbReference>
<evidence type="ECO:0000256" key="15">
    <source>
        <dbReference type="ARBA" id="ARBA00034000"/>
    </source>
</evidence>
<feature type="domain" description="Glycosyl transferase family 51" evidence="19">
    <location>
        <begin position="54"/>
        <end position="220"/>
    </location>
</feature>
<dbReference type="EMBL" id="DWWM01000030">
    <property type="protein sequence ID" value="HJC36505.1"/>
    <property type="molecule type" value="Genomic_DNA"/>
</dbReference>
<evidence type="ECO:0000256" key="8">
    <source>
        <dbReference type="ARBA" id="ARBA00022679"/>
    </source>
</evidence>
<feature type="transmembrane region" description="Helical" evidence="17">
    <location>
        <begin position="7"/>
        <end position="28"/>
    </location>
</feature>
<keyword evidence="5" id="KW-0121">Carboxypeptidase</keyword>
<evidence type="ECO:0000256" key="10">
    <source>
        <dbReference type="ARBA" id="ARBA00022960"/>
    </source>
</evidence>
<dbReference type="GO" id="GO:0009252">
    <property type="term" value="P:peptidoglycan biosynthetic process"/>
    <property type="evidence" value="ECO:0007669"/>
    <property type="project" value="UniProtKB-KW"/>
</dbReference>
<dbReference type="GO" id="GO:0009002">
    <property type="term" value="F:serine-type D-Ala-D-Ala carboxypeptidase activity"/>
    <property type="evidence" value="ECO:0007669"/>
    <property type="project" value="UniProtKB-EC"/>
</dbReference>
<dbReference type="Pfam" id="PF00905">
    <property type="entry name" value="Transpeptidase"/>
    <property type="match status" value="1"/>
</dbReference>
<keyword evidence="17" id="KW-1133">Transmembrane helix</keyword>
<keyword evidence="13" id="KW-0511">Multifunctional enzyme</keyword>
<dbReference type="InterPro" id="IPR036950">
    <property type="entry name" value="PBP_transglycosylase"/>
</dbReference>
<evidence type="ECO:0000256" key="7">
    <source>
        <dbReference type="ARBA" id="ARBA00022676"/>
    </source>
</evidence>
<keyword evidence="4" id="KW-1003">Cell membrane</keyword>
<keyword evidence="9" id="KW-0378">Hydrolase</keyword>
<name>A0A9D2NQ60_9FIRM</name>
<evidence type="ECO:0000256" key="1">
    <source>
        <dbReference type="ARBA" id="ARBA00004236"/>
    </source>
</evidence>
<dbReference type="SUPFAM" id="SSF53955">
    <property type="entry name" value="Lysozyme-like"/>
    <property type="match status" value="1"/>
</dbReference>
<dbReference type="InterPro" id="IPR001264">
    <property type="entry name" value="Glyco_trans_51"/>
</dbReference>
<dbReference type="GO" id="GO:0030288">
    <property type="term" value="C:outer membrane-bounded periplasmic space"/>
    <property type="evidence" value="ECO:0007669"/>
    <property type="project" value="TreeGrafter"/>
</dbReference>
<comment type="similarity">
    <text evidence="2">In the C-terminal section; belongs to the transpeptidase family.</text>
</comment>